<dbReference type="PROSITE" id="PS01124">
    <property type="entry name" value="HTH_ARAC_FAMILY_2"/>
    <property type="match status" value="1"/>
</dbReference>
<evidence type="ECO:0000313" key="6">
    <source>
        <dbReference type="Proteomes" id="UP000693672"/>
    </source>
</evidence>
<dbReference type="InterPro" id="IPR018060">
    <property type="entry name" value="HTH_AraC"/>
</dbReference>
<accession>A0A916K6P7</accession>
<dbReference type="RefSeq" id="WP_218093413.1">
    <property type="nucleotide sequence ID" value="NZ_CAJVAS010000016.1"/>
</dbReference>
<evidence type="ECO:0000256" key="2">
    <source>
        <dbReference type="ARBA" id="ARBA00023125"/>
    </source>
</evidence>
<dbReference type="GO" id="GO:0043565">
    <property type="term" value="F:sequence-specific DNA binding"/>
    <property type="evidence" value="ECO:0007669"/>
    <property type="project" value="InterPro"/>
</dbReference>
<dbReference type="AlphaFoldDB" id="A0A916K6P7"/>
<evidence type="ECO:0000256" key="3">
    <source>
        <dbReference type="ARBA" id="ARBA00023163"/>
    </source>
</evidence>
<comment type="caution">
    <text evidence="5">The sequence shown here is derived from an EMBL/GenBank/DDBJ whole genome shotgun (WGS) entry which is preliminary data.</text>
</comment>
<dbReference type="SMART" id="SM00342">
    <property type="entry name" value="HTH_ARAC"/>
    <property type="match status" value="1"/>
</dbReference>
<keyword evidence="1" id="KW-0805">Transcription regulation</keyword>
<evidence type="ECO:0000259" key="4">
    <source>
        <dbReference type="PROSITE" id="PS01124"/>
    </source>
</evidence>
<dbReference type="EMBL" id="CAJVAS010000016">
    <property type="protein sequence ID" value="CAG7635541.1"/>
    <property type="molecule type" value="Genomic_DNA"/>
</dbReference>
<dbReference type="Proteomes" id="UP000693672">
    <property type="component" value="Unassembled WGS sequence"/>
</dbReference>
<dbReference type="PANTHER" id="PTHR43280">
    <property type="entry name" value="ARAC-FAMILY TRANSCRIPTIONAL REGULATOR"/>
    <property type="match status" value="1"/>
</dbReference>
<sequence length="263" mass="30561">MRLHIEGIRHDAGTVQWYEEAERESPVWTLILVGYGKCLYRVEGEKLLLEKGDLALIPDHTVFYGKTIPSVSHEKYVVTFTHEDGASLLPLLGSPRWTRLRTGKYELLLSRMQTMKEQWTERHPYYRPMCQALLLEMLAHMNREADEGAHASIKHRHAELMKTYIQNHYREKVTKEHLGAVIEKSPNHAAVLFREVTGQTIGDYVHAMRLKTAVYLLRHSQRTIADIADYLGYCDASYFHRIFKRETGRSPSAYVRDREPAPQ</sequence>
<evidence type="ECO:0000313" key="5">
    <source>
        <dbReference type="EMBL" id="CAG7635541.1"/>
    </source>
</evidence>
<protein>
    <submittedName>
        <fullName evidence="5">HTH-type transcriptional activator Btr</fullName>
    </submittedName>
</protein>
<keyword evidence="2" id="KW-0238">DNA-binding</keyword>
<reference evidence="5" key="1">
    <citation type="submission" date="2021-06" db="EMBL/GenBank/DDBJ databases">
        <authorList>
            <person name="Criscuolo A."/>
        </authorList>
    </citation>
    <scope>NUCLEOTIDE SEQUENCE</scope>
    <source>
        <strain evidence="5">CIP111600</strain>
    </source>
</reference>
<name>A0A916K6P7_9BACL</name>
<keyword evidence="3" id="KW-0804">Transcription</keyword>
<dbReference type="PANTHER" id="PTHR43280:SF10">
    <property type="entry name" value="REGULATORY PROTEIN POCR"/>
    <property type="match status" value="1"/>
</dbReference>
<proteinExistence type="predicted"/>
<dbReference type="GO" id="GO:0003700">
    <property type="term" value="F:DNA-binding transcription factor activity"/>
    <property type="evidence" value="ECO:0007669"/>
    <property type="project" value="InterPro"/>
</dbReference>
<keyword evidence="6" id="KW-1185">Reference proteome</keyword>
<dbReference type="InterPro" id="IPR018062">
    <property type="entry name" value="HTH_AraC-typ_CS"/>
</dbReference>
<evidence type="ECO:0000256" key="1">
    <source>
        <dbReference type="ARBA" id="ARBA00023015"/>
    </source>
</evidence>
<organism evidence="5 6">
    <name type="scientific">Paenibacillus solanacearum</name>
    <dbReference type="NCBI Taxonomy" id="2048548"/>
    <lineage>
        <taxon>Bacteria</taxon>
        <taxon>Bacillati</taxon>
        <taxon>Bacillota</taxon>
        <taxon>Bacilli</taxon>
        <taxon>Bacillales</taxon>
        <taxon>Paenibacillaceae</taxon>
        <taxon>Paenibacillus</taxon>
    </lineage>
</organism>
<gene>
    <name evidence="5" type="primary">btr_10</name>
    <name evidence="5" type="ORF">PAESOLCIP111_03675</name>
</gene>
<dbReference type="PROSITE" id="PS00041">
    <property type="entry name" value="HTH_ARAC_FAMILY_1"/>
    <property type="match status" value="1"/>
</dbReference>
<feature type="domain" description="HTH araC/xylS-type" evidence="4">
    <location>
        <begin position="159"/>
        <end position="257"/>
    </location>
</feature>
<dbReference type="Pfam" id="PF12833">
    <property type="entry name" value="HTH_18"/>
    <property type="match status" value="1"/>
</dbReference>